<dbReference type="Proteomes" id="UP000002030">
    <property type="component" value="Chromosome"/>
</dbReference>
<dbReference type="GO" id="GO:0005524">
    <property type="term" value="F:ATP binding"/>
    <property type="evidence" value="ECO:0007669"/>
    <property type="project" value="InterPro"/>
</dbReference>
<reference evidence="2 3" key="1">
    <citation type="journal article" date="2009" name="Stand. Genomic Sci.">
        <title>Complete genome sequence of Thermanaerovibrio acidaminovorans type strain (Su883).</title>
        <authorList>
            <person name="Chovatia M."/>
            <person name="Sikorski J."/>
            <person name="Schroder M."/>
            <person name="Lapidus A."/>
            <person name="Nolan M."/>
            <person name="Tice H."/>
            <person name="Glavina Del Rio T."/>
            <person name="Copeland A."/>
            <person name="Cheng J.F."/>
            <person name="Lucas S."/>
            <person name="Chen F."/>
            <person name="Bruce D."/>
            <person name="Goodwin L."/>
            <person name="Pitluck S."/>
            <person name="Ivanova N."/>
            <person name="Mavromatis K."/>
            <person name="Ovchinnikova G."/>
            <person name="Pati A."/>
            <person name="Chen A."/>
            <person name="Palaniappan K."/>
            <person name="Land M."/>
            <person name="Hauser L."/>
            <person name="Chang Y.J."/>
            <person name="Jeffries C.D."/>
            <person name="Chain P."/>
            <person name="Saunders E."/>
            <person name="Detter J.C."/>
            <person name="Brettin T."/>
            <person name="Rohde M."/>
            <person name="Goker M."/>
            <person name="Spring S."/>
            <person name="Bristow J."/>
            <person name="Markowitz V."/>
            <person name="Hugenholtz P."/>
            <person name="Kyrpides N.C."/>
            <person name="Klenk H.P."/>
            <person name="Eisen J.A."/>
        </authorList>
    </citation>
    <scope>NUCLEOTIDE SEQUENCE [LARGE SCALE GENOMIC DNA]</scope>
    <source>
        <strain evidence="3">ATCC 49978 / DSM 6589 / Su883</strain>
    </source>
</reference>
<dbReference type="EnsemblBacteria" id="ACZ18266">
    <property type="protein sequence ID" value="ACZ18266"/>
    <property type="gene ID" value="Taci_0026"/>
</dbReference>
<dbReference type="AlphaFoldDB" id="D1B7L3"/>
<dbReference type="RefSeq" id="WP_012868782.1">
    <property type="nucleotide sequence ID" value="NC_013522.1"/>
</dbReference>
<name>D1B7L3_THEAS</name>
<dbReference type="PANTHER" id="PTHR40396">
    <property type="entry name" value="ATPASE-LIKE PROTEIN"/>
    <property type="match status" value="1"/>
</dbReference>
<dbReference type="InterPro" id="IPR003959">
    <property type="entry name" value="ATPase_AAA_core"/>
</dbReference>
<dbReference type="GO" id="GO:0016887">
    <property type="term" value="F:ATP hydrolysis activity"/>
    <property type="evidence" value="ECO:0007669"/>
    <property type="project" value="InterPro"/>
</dbReference>
<dbReference type="PANTHER" id="PTHR40396:SF1">
    <property type="entry name" value="ATPASE AAA-TYPE CORE DOMAIN-CONTAINING PROTEIN"/>
    <property type="match status" value="1"/>
</dbReference>
<protein>
    <recommendedName>
        <fullName evidence="1">ATPase AAA-type core domain-containing protein</fullName>
    </recommendedName>
</protein>
<evidence type="ECO:0000313" key="3">
    <source>
        <dbReference type="Proteomes" id="UP000002030"/>
    </source>
</evidence>
<dbReference type="Pfam" id="PF13304">
    <property type="entry name" value="AAA_21"/>
    <property type="match status" value="1"/>
</dbReference>
<gene>
    <name evidence="2" type="ordered locus">Taci_0026</name>
</gene>
<dbReference type="KEGG" id="tai:Taci_0026"/>
<organism evidence="2 3">
    <name type="scientific">Thermanaerovibrio acidaminovorans (strain ATCC 49978 / DSM 6589 / Su883)</name>
    <name type="common">Selenomonas acidaminovorans</name>
    <dbReference type="NCBI Taxonomy" id="525903"/>
    <lineage>
        <taxon>Bacteria</taxon>
        <taxon>Thermotogati</taxon>
        <taxon>Synergistota</taxon>
        <taxon>Synergistia</taxon>
        <taxon>Synergistales</taxon>
        <taxon>Synergistaceae</taxon>
        <taxon>Thermanaerovibrio</taxon>
    </lineage>
</organism>
<dbReference type="InterPro" id="IPR027417">
    <property type="entry name" value="P-loop_NTPase"/>
</dbReference>
<dbReference type="SUPFAM" id="SSF52540">
    <property type="entry name" value="P-loop containing nucleoside triphosphate hydrolases"/>
    <property type="match status" value="1"/>
</dbReference>
<evidence type="ECO:0000313" key="2">
    <source>
        <dbReference type="EMBL" id="ACZ18266.1"/>
    </source>
</evidence>
<dbReference type="PATRIC" id="fig|525903.6.peg.28"/>
<dbReference type="EMBL" id="CP001818">
    <property type="protein sequence ID" value="ACZ18266.1"/>
    <property type="molecule type" value="Genomic_DNA"/>
</dbReference>
<accession>D1B7L3</accession>
<proteinExistence type="predicted"/>
<dbReference type="STRING" id="525903.Taci_0026"/>
<feature type="domain" description="ATPase AAA-type core" evidence="1">
    <location>
        <begin position="21"/>
        <end position="287"/>
    </location>
</feature>
<dbReference type="eggNOG" id="COG4938">
    <property type="taxonomic scope" value="Bacteria"/>
</dbReference>
<keyword evidence="3" id="KW-1185">Reference proteome</keyword>
<dbReference type="OrthoDB" id="9801813at2"/>
<evidence type="ECO:0000259" key="1">
    <source>
        <dbReference type="Pfam" id="PF13304"/>
    </source>
</evidence>
<sequence length="398" mass="44620">MEFQVRNVAQIAQADMRFGDLTVLVGPQGAGKSVLLQLFKLAIDRAYVEDTMASFGQDWQRGNPRALLDAYLGLGMGRSWNESSQMLLQGEPVDLASEPKGHPTQEALFYIPAQRAISMPAGWPQPYRAYRSTDPFVLKNFSEALRTHMDNISSRDNIFPTKWKLKGPMRKQIDWGVFHGAKVSMGDLSMQRQVVLKVGGGRDNYGVSYTAWSTGQREFFPFLMSCYRLLPSSKKTKDDNIQWVVIEEPEMGLHPRAIFSSVLPLVFDMLHRGYRVVISTHSPSVLEALWAIREINARILSKYNARDRSNKVKLISEMMGLKTARGDVKDMVDSLLEKKIQVYGFQLGQGKDHLVHVKDISTLDPSSDDPDISGWGGIVSYSCGISETVAKAERGAIR</sequence>
<dbReference type="HOGENOM" id="CLU_727426_0_0_0"/>
<dbReference type="Gene3D" id="3.40.50.300">
    <property type="entry name" value="P-loop containing nucleotide triphosphate hydrolases"/>
    <property type="match status" value="1"/>
</dbReference>